<accession>A0A174S9L6</accession>
<proteinExistence type="predicted"/>
<reference evidence="2 3" key="1">
    <citation type="submission" date="2015-09" db="EMBL/GenBank/DDBJ databases">
        <authorList>
            <consortium name="Pathogen Informatics"/>
        </authorList>
    </citation>
    <scope>NUCLEOTIDE SEQUENCE [LARGE SCALE GENOMIC DNA]</scope>
    <source>
        <strain evidence="2 3">2789STDY5834899</strain>
    </source>
</reference>
<feature type="transmembrane region" description="Helical" evidence="1">
    <location>
        <begin position="52"/>
        <end position="80"/>
    </location>
</feature>
<keyword evidence="1" id="KW-1133">Transmembrane helix</keyword>
<sequence length="166" mass="18602">MDNIIYKIGNIKYLLVFSLLLFLTSCSAEIESASANSTSAILAVCGEYILAIFSLIVLLLIHCIRITGVAISTLAIYMIYNNIRIWQFDSTLFLFIGILLIVFSLWTPVRFYIPKVVIAKNIAKIAKQESSSDDSRKCLISEIVVGILIGIILMIIEQNIDFTFIK</sequence>
<evidence type="ECO:0000313" key="2">
    <source>
        <dbReference type="EMBL" id="CUP92115.1"/>
    </source>
</evidence>
<evidence type="ECO:0000313" key="3">
    <source>
        <dbReference type="Proteomes" id="UP000095576"/>
    </source>
</evidence>
<dbReference type="RefSeq" id="WP_032528829.1">
    <property type="nucleotide sequence ID" value="NZ_CZAP01000016.1"/>
</dbReference>
<dbReference type="PROSITE" id="PS51257">
    <property type="entry name" value="PROKAR_LIPOPROTEIN"/>
    <property type="match status" value="1"/>
</dbReference>
<organism evidence="2 3">
    <name type="scientific">Bacteroides thetaiotaomicron</name>
    <dbReference type="NCBI Taxonomy" id="818"/>
    <lineage>
        <taxon>Bacteria</taxon>
        <taxon>Pseudomonadati</taxon>
        <taxon>Bacteroidota</taxon>
        <taxon>Bacteroidia</taxon>
        <taxon>Bacteroidales</taxon>
        <taxon>Bacteroidaceae</taxon>
        <taxon>Bacteroides</taxon>
    </lineage>
</organism>
<dbReference type="AlphaFoldDB" id="A0A174S9L6"/>
<gene>
    <name evidence="2" type="ORF">ERS852511_03653</name>
</gene>
<dbReference type="EMBL" id="CZAP01000016">
    <property type="protein sequence ID" value="CUP92115.1"/>
    <property type="molecule type" value="Genomic_DNA"/>
</dbReference>
<dbReference type="Proteomes" id="UP000095576">
    <property type="component" value="Unassembled WGS sequence"/>
</dbReference>
<feature type="transmembrane region" description="Helical" evidence="1">
    <location>
        <begin position="139"/>
        <end position="156"/>
    </location>
</feature>
<keyword evidence="1" id="KW-0472">Membrane</keyword>
<name>A0A174S9L6_BACT4</name>
<evidence type="ECO:0000256" key="1">
    <source>
        <dbReference type="SAM" id="Phobius"/>
    </source>
</evidence>
<feature type="transmembrane region" description="Helical" evidence="1">
    <location>
        <begin position="92"/>
        <end position="113"/>
    </location>
</feature>
<protein>
    <recommendedName>
        <fullName evidence="4">Lipoprotein</fullName>
    </recommendedName>
</protein>
<keyword evidence="1" id="KW-0812">Transmembrane</keyword>
<evidence type="ECO:0008006" key="4">
    <source>
        <dbReference type="Google" id="ProtNLM"/>
    </source>
</evidence>